<name>A0AAV5VCB3_9BILA</name>
<evidence type="ECO:0000313" key="2">
    <source>
        <dbReference type="Proteomes" id="UP001432322"/>
    </source>
</evidence>
<evidence type="ECO:0000313" key="1">
    <source>
        <dbReference type="EMBL" id="GMT16908.1"/>
    </source>
</evidence>
<proteinExistence type="predicted"/>
<feature type="non-terminal residue" evidence="1">
    <location>
        <position position="105"/>
    </location>
</feature>
<sequence>MYRNGVNHARSNWMKIRSKSVHFIVLSSDPQNVVASDENLSEVSSLGSVDPLLSVCQLQVHVAVDRHKQTSVLHSPLQLAHDFLAREAVEEGLGVDGLKGRHLQK</sequence>
<organism evidence="1 2">
    <name type="scientific">Pristionchus fissidentatus</name>
    <dbReference type="NCBI Taxonomy" id="1538716"/>
    <lineage>
        <taxon>Eukaryota</taxon>
        <taxon>Metazoa</taxon>
        <taxon>Ecdysozoa</taxon>
        <taxon>Nematoda</taxon>
        <taxon>Chromadorea</taxon>
        <taxon>Rhabditida</taxon>
        <taxon>Rhabditina</taxon>
        <taxon>Diplogasteromorpha</taxon>
        <taxon>Diplogasteroidea</taxon>
        <taxon>Neodiplogasteridae</taxon>
        <taxon>Pristionchus</taxon>
    </lineage>
</organism>
<evidence type="ECO:0008006" key="3">
    <source>
        <dbReference type="Google" id="ProtNLM"/>
    </source>
</evidence>
<dbReference type="Proteomes" id="UP001432322">
    <property type="component" value="Unassembled WGS sequence"/>
</dbReference>
<comment type="caution">
    <text evidence="1">The sequence shown here is derived from an EMBL/GenBank/DDBJ whole genome shotgun (WGS) entry which is preliminary data.</text>
</comment>
<protein>
    <recommendedName>
        <fullName evidence="3">Ribosomal protein</fullName>
    </recommendedName>
</protein>
<accession>A0AAV5VCB3</accession>
<keyword evidence="2" id="KW-1185">Reference proteome</keyword>
<dbReference type="EMBL" id="BTSY01000002">
    <property type="protein sequence ID" value="GMT16908.1"/>
    <property type="molecule type" value="Genomic_DNA"/>
</dbReference>
<dbReference type="AlphaFoldDB" id="A0AAV5VCB3"/>
<gene>
    <name evidence="1" type="ORF">PFISCL1PPCAC_8205</name>
</gene>
<reference evidence="1" key="1">
    <citation type="submission" date="2023-10" db="EMBL/GenBank/DDBJ databases">
        <title>Genome assembly of Pristionchus species.</title>
        <authorList>
            <person name="Yoshida K."/>
            <person name="Sommer R.J."/>
        </authorList>
    </citation>
    <scope>NUCLEOTIDE SEQUENCE</scope>
    <source>
        <strain evidence="1">RS5133</strain>
    </source>
</reference>